<organism evidence="2 3">
    <name type="scientific">Hufsiella ginkgonis</name>
    <dbReference type="NCBI Taxonomy" id="2695274"/>
    <lineage>
        <taxon>Bacteria</taxon>
        <taxon>Pseudomonadati</taxon>
        <taxon>Bacteroidota</taxon>
        <taxon>Sphingobacteriia</taxon>
        <taxon>Sphingobacteriales</taxon>
        <taxon>Sphingobacteriaceae</taxon>
        <taxon>Hufsiella</taxon>
    </lineage>
</organism>
<dbReference type="EMBL" id="WVHS01000001">
    <property type="protein sequence ID" value="MXV14002.1"/>
    <property type="molecule type" value="Genomic_DNA"/>
</dbReference>
<proteinExistence type="predicted"/>
<protein>
    <submittedName>
        <fullName evidence="2">HEPN domain-containing protein</fullName>
    </submittedName>
</protein>
<evidence type="ECO:0000313" key="2">
    <source>
        <dbReference type="EMBL" id="MXV14002.1"/>
    </source>
</evidence>
<gene>
    <name evidence="2" type="ORF">GS398_01720</name>
</gene>
<dbReference type="PROSITE" id="PS50910">
    <property type="entry name" value="HEPN"/>
    <property type="match status" value="1"/>
</dbReference>
<dbReference type="AlphaFoldDB" id="A0A7K1XSS8"/>
<evidence type="ECO:0000259" key="1">
    <source>
        <dbReference type="PROSITE" id="PS50910"/>
    </source>
</evidence>
<dbReference type="Pfam" id="PF05168">
    <property type="entry name" value="HEPN"/>
    <property type="match status" value="1"/>
</dbReference>
<name>A0A7K1XSS8_9SPHI</name>
<accession>A0A7K1XSS8</accession>
<dbReference type="InterPro" id="IPR007842">
    <property type="entry name" value="HEPN_dom"/>
</dbReference>
<reference evidence="2 3" key="1">
    <citation type="submission" date="2019-11" db="EMBL/GenBank/DDBJ databases">
        <title>Pedobacter sp. HMF7056 Genome sequencing and assembly.</title>
        <authorList>
            <person name="Kang H."/>
            <person name="Kim H."/>
            <person name="Joh K."/>
        </authorList>
    </citation>
    <scope>NUCLEOTIDE SEQUENCE [LARGE SCALE GENOMIC DNA]</scope>
    <source>
        <strain evidence="2 3">HMF7056</strain>
    </source>
</reference>
<feature type="domain" description="HEPN" evidence="1">
    <location>
        <begin position="1"/>
        <end position="121"/>
    </location>
</feature>
<sequence length="134" mass="15472">MDKATSFYAGARFHREANDSAMAMFMLQQATESTFRTIAIALYGMERKTHSLRSLKKLNRKLAPQLNEIFPADTEQEERLLKLLEDAYLDARYLADYKIGGDDIQVLMDRVQQVLSTARNVFDERMKVFDIGEL</sequence>
<dbReference type="SUPFAM" id="SSF81593">
    <property type="entry name" value="Nucleotidyltransferase substrate binding subunit/domain"/>
    <property type="match status" value="1"/>
</dbReference>
<keyword evidence="3" id="KW-1185">Reference proteome</keyword>
<dbReference type="SMART" id="SM00748">
    <property type="entry name" value="HEPN"/>
    <property type="match status" value="1"/>
</dbReference>
<evidence type="ECO:0000313" key="3">
    <source>
        <dbReference type="Proteomes" id="UP000451233"/>
    </source>
</evidence>
<dbReference type="Proteomes" id="UP000451233">
    <property type="component" value="Unassembled WGS sequence"/>
</dbReference>
<dbReference type="Gene3D" id="1.20.120.330">
    <property type="entry name" value="Nucleotidyltransferases domain 2"/>
    <property type="match status" value="1"/>
</dbReference>
<comment type="caution">
    <text evidence="2">The sequence shown here is derived from an EMBL/GenBank/DDBJ whole genome shotgun (WGS) entry which is preliminary data.</text>
</comment>